<evidence type="ECO:0000259" key="4">
    <source>
        <dbReference type="PROSITE" id="PS50995"/>
    </source>
</evidence>
<reference evidence="6" key="1">
    <citation type="journal article" date="2019" name="Int. J. Syst. Evol. Microbiol.">
        <title>The Global Catalogue of Microorganisms (GCM) 10K type strain sequencing project: providing services to taxonomists for standard genome sequencing and annotation.</title>
        <authorList>
            <consortium name="The Broad Institute Genomics Platform"/>
            <consortium name="The Broad Institute Genome Sequencing Center for Infectious Disease"/>
            <person name="Wu L."/>
            <person name="Ma J."/>
        </authorList>
    </citation>
    <scope>NUCLEOTIDE SEQUENCE [LARGE SCALE GENOMIC DNA]</scope>
    <source>
        <strain evidence="6">CCUG 71848</strain>
    </source>
</reference>
<dbReference type="Gene3D" id="1.10.10.10">
    <property type="entry name" value="Winged helix-like DNA-binding domain superfamily/Winged helix DNA-binding domain"/>
    <property type="match status" value="1"/>
</dbReference>
<keyword evidence="1" id="KW-0805">Transcription regulation</keyword>
<dbReference type="PROSITE" id="PS50995">
    <property type="entry name" value="HTH_MARR_2"/>
    <property type="match status" value="1"/>
</dbReference>
<dbReference type="InterPro" id="IPR036388">
    <property type="entry name" value="WH-like_DNA-bd_sf"/>
</dbReference>
<name>A0ABW3PJ39_9LACO</name>
<protein>
    <submittedName>
        <fullName evidence="5">MarR family winged helix-turn-helix transcriptional regulator</fullName>
    </submittedName>
</protein>
<dbReference type="SUPFAM" id="SSF46785">
    <property type="entry name" value="Winged helix' DNA-binding domain"/>
    <property type="match status" value="1"/>
</dbReference>
<evidence type="ECO:0000256" key="1">
    <source>
        <dbReference type="ARBA" id="ARBA00023015"/>
    </source>
</evidence>
<proteinExistence type="predicted"/>
<dbReference type="PANTHER" id="PTHR42756">
    <property type="entry name" value="TRANSCRIPTIONAL REGULATOR, MARR"/>
    <property type="match status" value="1"/>
</dbReference>
<dbReference type="RefSeq" id="WP_162919716.1">
    <property type="nucleotide sequence ID" value="NZ_JBHTLH010000032.1"/>
</dbReference>
<dbReference type="SMART" id="SM00347">
    <property type="entry name" value="HTH_MARR"/>
    <property type="match status" value="1"/>
</dbReference>
<keyword evidence="2" id="KW-0238">DNA-binding</keyword>
<dbReference type="Pfam" id="PF13601">
    <property type="entry name" value="HTH_34"/>
    <property type="match status" value="1"/>
</dbReference>
<accession>A0ABW3PJ39</accession>
<dbReference type="InterPro" id="IPR036390">
    <property type="entry name" value="WH_DNA-bd_sf"/>
</dbReference>
<dbReference type="EMBL" id="JBHTLH010000032">
    <property type="protein sequence ID" value="MFD1125512.1"/>
    <property type="molecule type" value="Genomic_DNA"/>
</dbReference>
<evidence type="ECO:0000313" key="5">
    <source>
        <dbReference type="EMBL" id="MFD1125512.1"/>
    </source>
</evidence>
<feature type="domain" description="HTH marR-type" evidence="4">
    <location>
        <begin position="6"/>
        <end position="138"/>
    </location>
</feature>
<dbReference type="PRINTS" id="PR00598">
    <property type="entry name" value="HTHMARR"/>
</dbReference>
<keyword evidence="3" id="KW-0804">Transcription</keyword>
<organism evidence="5 6">
    <name type="scientific">Lentilactobacillus raoultii</name>
    <dbReference type="NCBI Taxonomy" id="1987503"/>
    <lineage>
        <taxon>Bacteria</taxon>
        <taxon>Bacillati</taxon>
        <taxon>Bacillota</taxon>
        <taxon>Bacilli</taxon>
        <taxon>Lactobacillales</taxon>
        <taxon>Lactobacillaceae</taxon>
        <taxon>Lentilactobacillus</taxon>
    </lineage>
</organism>
<evidence type="ECO:0000256" key="3">
    <source>
        <dbReference type="ARBA" id="ARBA00023163"/>
    </source>
</evidence>
<keyword evidence="6" id="KW-1185">Reference proteome</keyword>
<dbReference type="InterPro" id="IPR027395">
    <property type="entry name" value="WH_DNA-bd_dom"/>
</dbReference>
<gene>
    <name evidence="5" type="ORF">ACFQ22_09135</name>
</gene>
<sequence>MNDVETNQIGRYISIIQRSSITALNHQLDLKGLTASNANLLLFIRDYQKVTAQMVANQLSINKGLVSREFATLEKNGYIQRETDQNDRRNTWVTLTDQGQHACRRVNKLMAAWWRKQFRQAGIKKQSMLYRELNCLASSIVGEPLDYRKE</sequence>
<evidence type="ECO:0000256" key="2">
    <source>
        <dbReference type="ARBA" id="ARBA00023125"/>
    </source>
</evidence>
<dbReference type="PANTHER" id="PTHR42756:SF1">
    <property type="entry name" value="TRANSCRIPTIONAL REPRESSOR OF EMRAB OPERON"/>
    <property type="match status" value="1"/>
</dbReference>
<dbReference type="Proteomes" id="UP001597156">
    <property type="component" value="Unassembled WGS sequence"/>
</dbReference>
<comment type="caution">
    <text evidence="5">The sequence shown here is derived from an EMBL/GenBank/DDBJ whole genome shotgun (WGS) entry which is preliminary data.</text>
</comment>
<dbReference type="InterPro" id="IPR000835">
    <property type="entry name" value="HTH_MarR-typ"/>
</dbReference>
<evidence type="ECO:0000313" key="6">
    <source>
        <dbReference type="Proteomes" id="UP001597156"/>
    </source>
</evidence>